<dbReference type="Proteomes" id="UP000499080">
    <property type="component" value="Unassembled WGS sequence"/>
</dbReference>
<gene>
    <name evidence="1" type="ORF">AVEN_268176_1</name>
</gene>
<evidence type="ECO:0008006" key="3">
    <source>
        <dbReference type="Google" id="ProtNLM"/>
    </source>
</evidence>
<dbReference type="AlphaFoldDB" id="A0A4Y2M620"/>
<accession>A0A4Y2M620</accession>
<sequence>MYNKRVNVNNVIAEETETEEGETVAASVNFLYKVVPRLDILDKLCKLETTSISVDGKLINALVDSGTKITVATKYLVPGISVEGGSTMYLKGIFDPAVKCPLVYVPLGIAMCDQGSIEHQKILCALTLVLVEDVLFMLDVLNML</sequence>
<name>A0A4Y2M620_ARAVE</name>
<protein>
    <recommendedName>
        <fullName evidence="3">Peptidase A2 domain-containing protein</fullName>
    </recommendedName>
</protein>
<proteinExistence type="predicted"/>
<dbReference type="OrthoDB" id="6430065at2759"/>
<evidence type="ECO:0000313" key="1">
    <source>
        <dbReference type="EMBL" id="GBN22545.1"/>
    </source>
</evidence>
<keyword evidence="2" id="KW-1185">Reference proteome</keyword>
<reference evidence="1 2" key="1">
    <citation type="journal article" date="2019" name="Sci. Rep.">
        <title>Orb-weaving spider Araneus ventricosus genome elucidates the spidroin gene catalogue.</title>
        <authorList>
            <person name="Kono N."/>
            <person name="Nakamura H."/>
            <person name="Ohtoshi R."/>
            <person name="Moran D.A.P."/>
            <person name="Shinohara A."/>
            <person name="Yoshida Y."/>
            <person name="Fujiwara M."/>
            <person name="Mori M."/>
            <person name="Tomita M."/>
            <person name="Arakawa K."/>
        </authorList>
    </citation>
    <scope>NUCLEOTIDE SEQUENCE [LARGE SCALE GENOMIC DNA]</scope>
</reference>
<organism evidence="1 2">
    <name type="scientific">Araneus ventricosus</name>
    <name type="common">Orbweaver spider</name>
    <name type="synonym">Epeira ventricosa</name>
    <dbReference type="NCBI Taxonomy" id="182803"/>
    <lineage>
        <taxon>Eukaryota</taxon>
        <taxon>Metazoa</taxon>
        <taxon>Ecdysozoa</taxon>
        <taxon>Arthropoda</taxon>
        <taxon>Chelicerata</taxon>
        <taxon>Arachnida</taxon>
        <taxon>Araneae</taxon>
        <taxon>Araneomorphae</taxon>
        <taxon>Entelegynae</taxon>
        <taxon>Araneoidea</taxon>
        <taxon>Araneidae</taxon>
        <taxon>Araneus</taxon>
    </lineage>
</organism>
<evidence type="ECO:0000313" key="2">
    <source>
        <dbReference type="Proteomes" id="UP000499080"/>
    </source>
</evidence>
<comment type="caution">
    <text evidence="1">The sequence shown here is derived from an EMBL/GenBank/DDBJ whole genome shotgun (WGS) entry which is preliminary data.</text>
</comment>
<dbReference type="EMBL" id="BGPR01006877">
    <property type="protein sequence ID" value="GBN22545.1"/>
    <property type="molecule type" value="Genomic_DNA"/>
</dbReference>